<feature type="transmembrane region" description="Helical" evidence="1">
    <location>
        <begin position="178"/>
        <end position="201"/>
    </location>
</feature>
<dbReference type="AlphaFoldDB" id="A0AAC9ERL4"/>
<dbReference type="PANTHER" id="PTHR36832:SF1">
    <property type="entry name" value="SLR1174 PROTEIN"/>
    <property type="match status" value="1"/>
</dbReference>
<dbReference type="Proteomes" id="UP000036000">
    <property type="component" value="Chromosome"/>
</dbReference>
<evidence type="ECO:0000313" key="3">
    <source>
        <dbReference type="Proteomes" id="UP000036000"/>
    </source>
</evidence>
<keyword evidence="1" id="KW-0472">Membrane</keyword>
<dbReference type="KEGG" id="lko:ABN16_11380"/>
<organism evidence="2 3">
    <name type="scientific">Levilactobacillus koreensis</name>
    <dbReference type="NCBI Taxonomy" id="637971"/>
    <lineage>
        <taxon>Bacteria</taxon>
        <taxon>Bacillati</taxon>
        <taxon>Bacillota</taxon>
        <taxon>Bacilli</taxon>
        <taxon>Lactobacillales</taxon>
        <taxon>Lactobacillaceae</taxon>
        <taxon>Levilactobacillus</taxon>
    </lineage>
</organism>
<proteinExistence type="predicted"/>
<dbReference type="InterPro" id="IPR010390">
    <property type="entry name" value="ABC-2_transporter-like"/>
</dbReference>
<feature type="transmembrane region" description="Helical" evidence="1">
    <location>
        <begin position="21"/>
        <end position="40"/>
    </location>
</feature>
<sequence length="258" mass="28892">MKYWVTCQNALLTTLAYRGNLLLHLLTTAINVLVTIFMWLAVYNFSGRVTIAGIQSRQMVFYLIVVNVLALIFSAEPIFKFSGLVRSGNLSVVLMRPINYFVQSFWEYLGRAIPYLIVYGLVTGIISPIFHRGLLYGVSSLLLMAVTYGMFLLMITAISLCSFWLIQVWPLRPVLSALFLLLGGQAFPLQVLPAAFSWLIYNPFSLAGNQLTLLLLGKLSLDQIAITGGWTMLWTVAVLVLIKLTWHRGIRSYEGVGS</sequence>
<feature type="transmembrane region" description="Helical" evidence="1">
    <location>
        <begin position="221"/>
        <end position="242"/>
    </location>
</feature>
<evidence type="ECO:0000256" key="1">
    <source>
        <dbReference type="SAM" id="Phobius"/>
    </source>
</evidence>
<dbReference type="EMBL" id="CP012033">
    <property type="protein sequence ID" value="AKP65534.1"/>
    <property type="molecule type" value="Genomic_DNA"/>
</dbReference>
<feature type="transmembrane region" description="Helical" evidence="1">
    <location>
        <begin position="60"/>
        <end position="79"/>
    </location>
</feature>
<gene>
    <name evidence="2" type="ORF">ABN16_11380</name>
</gene>
<keyword evidence="1" id="KW-0812">Transmembrane</keyword>
<accession>A0AAC9ERL4</accession>
<feature type="transmembrane region" description="Helical" evidence="1">
    <location>
        <begin position="112"/>
        <end position="130"/>
    </location>
</feature>
<feature type="transmembrane region" description="Helical" evidence="1">
    <location>
        <begin position="142"/>
        <end position="166"/>
    </location>
</feature>
<keyword evidence="1" id="KW-1133">Transmembrane helix</keyword>
<name>A0AAC9ERL4_9LACO</name>
<dbReference type="PANTHER" id="PTHR36832">
    <property type="entry name" value="SLR1174 PROTEIN-RELATED"/>
    <property type="match status" value="1"/>
</dbReference>
<protein>
    <submittedName>
        <fullName evidence="2">Uncharacterized protein</fullName>
    </submittedName>
</protein>
<keyword evidence="3" id="KW-1185">Reference proteome</keyword>
<reference evidence="2 3" key="1">
    <citation type="submission" date="2015-07" db="EMBL/GenBank/DDBJ databases">
        <title>Lactobacillus korensis/26-25/ whole genome sequencing.</title>
        <authorList>
            <person name="Kim M.K."/>
            <person name="Im W.-T."/>
            <person name="Srinivasan S."/>
            <person name="Lee J.-J."/>
        </authorList>
    </citation>
    <scope>NUCLEOTIDE SEQUENCE [LARGE SCALE GENOMIC DNA]</scope>
    <source>
        <strain evidence="2 3">26-25</strain>
    </source>
</reference>
<evidence type="ECO:0000313" key="2">
    <source>
        <dbReference type="EMBL" id="AKP65534.1"/>
    </source>
</evidence>
<dbReference type="RefSeq" id="WP_048735823.1">
    <property type="nucleotide sequence ID" value="NZ_CP012033.1"/>
</dbReference>
<dbReference type="Pfam" id="PF06182">
    <property type="entry name" value="ABC2_membrane_6"/>
    <property type="match status" value="1"/>
</dbReference>